<evidence type="ECO:0000256" key="10">
    <source>
        <dbReference type="ARBA" id="ARBA00071379"/>
    </source>
</evidence>
<evidence type="ECO:0000256" key="3">
    <source>
        <dbReference type="ARBA" id="ARBA00012011"/>
    </source>
</evidence>
<dbReference type="SUPFAM" id="SSF63380">
    <property type="entry name" value="Riboflavin synthase domain-like"/>
    <property type="match status" value="1"/>
</dbReference>
<dbReference type="CDD" id="cd06183">
    <property type="entry name" value="cyt_b5_reduct_like"/>
    <property type="match status" value="1"/>
</dbReference>
<comment type="cofactor">
    <cofactor evidence="1 11">
        <name>FAD</name>
        <dbReference type="ChEBI" id="CHEBI:57692"/>
    </cofactor>
</comment>
<dbReference type="InterPro" id="IPR017938">
    <property type="entry name" value="Riboflavin_synthase-like_b-brl"/>
</dbReference>
<evidence type="ECO:0000256" key="4">
    <source>
        <dbReference type="ARBA" id="ARBA00022630"/>
    </source>
</evidence>
<keyword evidence="15" id="KW-1185">Reference proteome</keyword>
<dbReference type="Gene3D" id="2.40.30.10">
    <property type="entry name" value="Translation factors"/>
    <property type="match status" value="1"/>
</dbReference>
<keyword evidence="5 11" id="KW-0274">FAD</keyword>
<evidence type="ECO:0000256" key="9">
    <source>
        <dbReference type="ARBA" id="ARBA00055239"/>
    </source>
</evidence>
<reference evidence="14" key="3">
    <citation type="submission" date="2025-09" db="UniProtKB">
        <authorList>
            <consortium name="Ensembl"/>
        </authorList>
    </citation>
    <scope>IDENTIFICATION</scope>
</reference>
<feature type="binding site" evidence="11">
    <location>
        <position position="352"/>
    </location>
    <ligand>
        <name>FAD</name>
        <dbReference type="ChEBI" id="CHEBI:57692"/>
    </ligand>
</feature>
<dbReference type="InterPro" id="IPR001834">
    <property type="entry name" value="CBR-like"/>
</dbReference>
<reference evidence="14" key="2">
    <citation type="submission" date="2025-08" db="UniProtKB">
        <authorList>
            <consortium name="Ensembl"/>
        </authorList>
    </citation>
    <scope>IDENTIFICATION</scope>
</reference>
<evidence type="ECO:0000256" key="8">
    <source>
        <dbReference type="ARBA" id="ARBA00047682"/>
    </source>
</evidence>
<proteinExistence type="inferred from homology"/>
<comment type="function">
    <text evidence="9">NADH-cytochrome b5 reductases are involved in desaturation and elongation of fatty acids, cholesterol biosynthesis, drug metabolism, and, in erythrocyte, methemoglobin reduction.</text>
</comment>
<feature type="binding site" evidence="11">
    <location>
        <position position="325"/>
    </location>
    <ligand>
        <name>FAD</name>
        <dbReference type="ChEBI" id="CHEBI:57692"/>
    </ligand>
</feature>
<comment type="catalytic activity">
    <reaction evidence="8">
        <text>2 Fe(III)-[cytochrome b5] + NADH = 2 Fe(II)-[cytochrome b5] + NAD(+) + H(+)</text>
        <dbReference type="Rhea" id="RHEA:46680"/>
        <dbReference type="Rhea" id="RHEA-COMP:10438"/>
        <dbReference type="Rhea" id="RHEA-COMP:10439"/>
        <dbReference type="ChEBI" id="CHEBI:15378"/>
        <dbReference type="ChEBI" id="CHEBI:29033"/>
        <dbReference type="ChEBI" id="CHEBI:29034"/>
        <dbReference type="ChEBI" id="CHEBI:57540"/>
        <dbReference type="ChEBI" id="CHEBI:57945"/>
        <dbReference type="EC" id="1.6.2.2"/>
    </reaction>
</comment>
<dbReference type="InterPro" id="IPR019180">
    <property type="entry name" value="Oxidoreductase-like_N"/>
</dbReference>
<dbReference type="AlphaFoldDB" id="A0A4W2EZH9"/>
<evidence type="ECO:0000256" key="7">
    <source>
        <dbReference type="ARBA" id="ARBA00023027"/>
    </source>
</evidence>
<reference evidence="14 15" key="1">
    <citation type="submission" date="2018-11" db="EMBL/GenBank/DDBJ databases">
        <title>Haplotype-resolved cattle genomes.</title>
        <authorList>
            <person name="Low W.Y."/>
            <person name="Tearle R."/>
            <person name="Bickhart D.M."/>
            <person name="Rosen B.D."/>
            <person name="Koren S."/>
            <person name="Rhie A."/>
            <person name="Hiendleder S."/>
            <person name="Phillippy A.M."/>
            <person name="Smith T.P.L."/>
            <person name="Williams J.L."/>
        </authorList>
    </citation>
    <scope>NUCLEOTIDE SEQUENCE [LARGE SCALE GENOMIC DNA]</scope>
</reference>
<dbReference type="PROSITE" id="PS51384">
    <property type="entry name" value="FAD_FR"/>
    <property type="match status" value="1"/>
</dbReference>
<evidence type="ECO:0000256" key="11">
    <source>
        <dbReference type="PIRSR" id="PIRSR601834-1"/>
    </source>
</evidence>
<dbReference type="PRINTS" id="PR00406">
    <property type="entry name" value="CYTB5RDTASE"/>
</dbReference>
<keyword evidence="6" id="KW-0560">Oxidoreductase</keyword>
<evidence type="ECO:0000256" key="2">
    <source>
        <dbReference type="ARBA" id="ARBA00006105"/>
    </source>
</evidence>
<dbReference type="EC" id="1.6.2.2" evidence="3"/>
<dbReference type="Ensembl" id="ENSBIXT00000040462.1">
    <property type="protein sequence ID" value="ENSBIXP00000042550.1"/>
    <property type="gene ID" value="ENSBIXG00000005593.1"/>
</dbReference>
<evidence type="ECO:0000256" key="12">
    <source>
        <dbReference type="SAM" id="MobiDB-lite"/>
    </source>
</evidence>
<dbReference type="InterPro" id="IPR039261">
    <property type="entry name" value="FNR_nucleotide-bd"/>
</dbReference>
<dbReference type="InterPro" id="IPR008333">
    <property type="entry name" value="Cbr1-like_FAD-bd_dom"/>
</dbReference>
<feature type="domain" description="FAD-binding FR-type" evidence="13">
    <location>
        <begin position="274"/>
        <end position="376"/>
    </location>
</feature>
<dbReference type="FunFam" id="2.40.30.10:FF:000105">
    <property type="entry name" value="NADH-cytochrome b5 reductase"/>
    <property type="match status" value="1"/>
</dbReference>
<keyword evidence="7" id="KW-0520">NAD</keyword>
<name>A0A4W2EZH9_BOBOX</name>
<feature type="binding site" evidence="11">
    <location>
        <position position="342"/>
    </location>
    <ligand>
        <name>FAD</name>
        <dbReference type="ChEBI" id="CHEBI:57692"/>
    </ligand>
</feature>
<evidence type="ECO:0000256" key="5">
    <source>
        <dbReference type="ARBA" id="ARBA00022827"/>
    </source>
</evidence>
<comment type="similarity">
    <text evidence="2">Belongs to the flavoprotein pyridine nucleotide cytochrome reductase family.</text>
</comment>
<evidence type="ECO:0000256" key="6">
    <source>
        <dbReference type="ARBA" id="ARBA00023002"/>
    </source>
</evidence>
<evidence type="ECO:0000313" key="14">
    <source>
        <dbReference type="Ensembl" id="ENSBIXP00000042550.1"/>
    </source>
</evidence>
<dbReference type="SUPFAM" id="SSF52343">
    <property type="entry name" value="Ferredoxin reductase-like, C-terminal NADP-linked domain"/>
    <property type="match status" value="1"/>
</dbReference>
<sequence length="514" mass="57707">MLLQRGQAAELRVRPAGVPGREDWSCQPGHKVHLPREGDGLQSRNLIHPVQGRRLRLSRGSHAPLVRPASRDPAALKAEPPRASQHPPRWPRRQRHANLLSRPPPGRRHLPARKACWERKGPTDKALFTSGRSFNQSPPGNSGLAPPRRPSTFFHRWNPAHLPRVGVKPARSLPEGKRRRAGKGAGPGPALGRVSDQAPLMMDQGEEGDEEEAWLQLRPVEPLPSQCCGSGCSPCVFDIYQRDLARWEAARASKDRSLLSREETQSCPSKLSPETFLAFLISAVDRLTEDTYLVRFALPGNSQLGLRPGQHLILRGTVDDLEIQRAYTPISPANAEGYFEVLIKCYQTGLMSRYVKSWKAGDTAFWRGPFGGFFYKPNQYGELLMLAAGTGLAPMVPILQSITDNAEDETFITLVGCFKTFEGIYLKTFLQEQARFWNVRTFFVLSQENSLEQLPWSYRDRTRFGRLDRDLLEELVGSCRRKPFVLVCGSAEFTKDMAGYLLHAGLAEDSYFLF</sequence>
<feature type="region of interest" description="Disordered" evidence="12">
    <location>
        <begin position="55"/>
        <end position="196"/>
    </location>
</feature>
<evidence type="ECO:0000259" key="13">
    <source>
        <dbReference type="PROSITE" id="PS51384"/>
    </source>
</evidence>
<feature type="binding site" evidence="11">
    <location>
        <position position="351"/>
    </location>
    <ligand>
        <name>FAD</name>
        <dbReference type="ChEBI" id="CHEBI:57692"/>
    </ligand>
</feature>
<accession>A0A4W2EZH9</accession>
<feature type="compositionally biased region" description="Polar residues" evidence="12">
    <location>
        <begin position="130"/>
        <end position="140"/>
    </location>
</feature>
<dbReference type="GO" id="GO:0090524">
    <property type="term" value="F:cytochrome-b5 reductase activity, acting on NADH"/>
    <property type="evidence" value="ECO:0007669"/>
    <property type="project" value="UniProtKB-EC"/>
</dbReference>
<dbReference type="PANTHER" id="PTHR19370">
    <property type="entry name" value="NADH-CYTOCHROME B5 REDUCTASE"/>
    <property type="match status" value="1"/>
</dbReference>
<organism evidence="14 15">
    <name type="scientific">Bos indicus x Bos taurus</name>
    <name type="common">Hybrid cattle</name>
    <dbReference type="NCBI Taxonomy" id="30522"/>
    <lineage>
        <taxon>Eukaryota</taxon>
        <taxon>Metazoa</taxon>
        <taxon>Chordata</taxon>
        <taxon>Craniata</taxon>
        <taxon>Vertebrata</taxon>
        <taxon>Euteleostomi</taxon>
        <taxon>Mammalia</taxon>
        <taxon>Eutheria</taxon>
        <taxon>Laurasiatheria</taxon>
        <taxon>Artiodactyla</taxon>
        <taxon>Ruminantia</taxon>
        <taxon>Pecora</taxon>
        <taxon>Bovidae</taxon>
        <taxon>Bovinae</taxon>
        <taxon>Bos</taxon>
    </lineage>
</organism>
<dbReference type="Gene3D" id="3.40.50.80">
    <property type="entry name" value="Nucleotide-binding domain of ferredoxin-NADP reductase (FNR) module"/>
    <property type="match status" value="1"/>
</dbReference>
<dbReference type="InterPro" id="IPR001433">
    <property type="entry name" value="OxRdtase_FAD/NAD-bd"/>
</dbReference>
<feature type="binding site" evidence="11">
    <location>
        <position position="327"/>
    </location>
    <ligand>
        <name>FAD</name>
        <dbReference type="ChEBI" id="CHEBI:57692"/>
    </ligand>
</feature>
<dbReference type="PANTHER" id="PTHR19370:SF184">
    <property type="entry name" value="NADH-CYTOCHROME B5 REDUCTASE-LIKE"/>
    <property type="match status" value="1"/>
</dbReference>
<feature type="region of interest" description="Disordered" evidence="12">
    <location>
        <begin position="13"/>
        <end position="42"/>
    </location>
</feature>
<dbReference type="Pfam" id="PF09791">
    <property type="entry name" value="Oxidored-like"/>
    <property type="match status" value="1"/>
</dbReference>
<dbReference type="InterPro" id="IPR017927">
    <property type="entry name" value="FAD-bd_FR_type"/>
</dbReference>
<protein>
    <recommendedName>
        <fullName evidence="10">NADH-cytochrome b5 reductase-like</fullName>
        <ecNumber evidence="3">1.6.2.2</ecNumber>
    </recommendedName>
</protein>
<keyword evidence="4 11" id="KW-0285">Flavoprotein</keyword>
<evidence type="ECO:0000313" key="15">
    <source>
        <dbReference type="Proteomes" id="UP000314981"/>
    </source>
</evidence>
<dbReference type="Pfam" id="PF00175">
    <property type="entry name" value="NAD_binding_1"/>
    <property type="match status" value="1"/>
</dbReference>
<dbReference type="Proteomes" id="UP000314981">
    <property type="component" value="Chromosome 3"/>
</dbReference>
<evidence type="ECO:0000256" key="1">
    <source>
        <dbReference type="ARBA" id="ARBA00001974"/>
    </source>
</evidence>
<dbReference type="Pfam" id="PF00970">
    <property type="entry name" value="FAD_binding_6"/>
    <property type="match status" value="1"/>
</dbReference>
<feature type="binding site" evidence="11">
    <location>
        <position position="344"/>
    </location>
    <ligand>
        <name>FAD</name>
        <dbReference type="ChEBI" id="CHEBI:57692"/>
    </ligand>
</feature>